<dbReference type="Proteomes" id="UP000563838">
    <property type="component" value="Unassembled WGS sequence"/>
</dbReference>
<feature type="domain" description="DUF6884" evidence="1">
    <location>
        <begin position="8"/>
        <end position="90"/>
    </location>
</feature>
<dbReference type="InterPro" id="IPR049251">
    <property type="entry name" value="DUF6884"/>
</dbReference>
<protein>
    <recommendedName>
        <fullName evidence="1">DUF6884 domain-containing protein</fullName>
    </recommendedName>
</protein>
<dbReference type="AlphaFoldDB" id="A0A7J9NJ27"/>
<comment type="caution">
    <text evidence="2">The sequence shown here is derived from an EMBL/GenBank/DDBJ whole genome shotgun (WGS) entry which is preliminary data.</text>
</comment>
<name>A0A7J9NJ27_METMI</name>
<organism evidence="2 3">
    <name type="scientific">Methanococcus maripaludis</name>
    <name type="common">Methanococcus deltae</name>
    <dbReference type="NCBI Taxonomy" id="39152"/>
    <lineage>
        <taxon>Archaea</taxon>
        <taxon>Methanobacteriati</taxon>
        <taxon>Methanobacteriota</taxon>
        <taxon>Methanomada group</taxon>
        <taxon>Methanococci</taxon>
        <taxon>Methanococcales</taxon>
        <taxon>Methanococcaceae</taxon>
        <taxon>Methanococcus</taxon>
    </lineage>
</organism>
<proteinExistence type="predicted"/>
<gene>
    <name evidence="2" type="ORF">HNP87_001450</name>
</gene>
<sequence>MPKNDNIVIITACGNSKEEVSKKAGNLYKSSRIRHLYNRSKELGVPLYILSAKYGLVNSEEIIEPYDEVMTKEKALELKSSVKETLEEFEYAILYEGGARIEYRDLIYDIAEELGLKLIKFGYKNMGDIGKLDGILTGVYDAITNQRNVGEI</sequence>
<evidence type="ECO:0000313" key="3">
    <source>
        <dbReference type="Proteomes" id="UP000563838"/>
    </source>
</evidence>
<dbReference type="RefSeq" id="WP_181488750.1">
    <property type="nucleotide sequence ID" value="NZ_JACDUI010000002.1"/>
</dbReference>
<accession>A0A7J9NJ27</accession>
<dbReference type="EMBL" id="JACDUI010000002">
    <property type="protein sequence ID" value="MBA2840918.1"/>
    <property type="molecule type" value="Genomic_DNA"/>
</dbReference>
<dbReference type="Pfam" id="PF21818">
    <property type="entry name" value="DUF6884"/>
    <property type="match status" value="1"/>
</dbReference>
<evidence type="ECO:0000313" key="2">
    <source>
        <dbReference type="EMBL" id="MBA2840918.1"/>
    </source>
</evidence>
<reference evidence="2 3" key="1">
    <citation type="submission" date="2020-07" db="EMBL/GenBank/DDBJ databases">
        <title>Genomic Encyclopedia of Type Strains, Phase IV (KMG-V): Genome sequencing to study the core and pangenomes of soil and plant-associated prokaryotes.</title>
        <authorList>
            <person name="Whitman W."/>
        </authorList>
    </citation>
    <scope>NUCLEOTIDE SEQUENCE [LARGE SCALE GENOMIC DNA]</scope>
    <source>
        <strain evidence="2 3">A4</strain>
    </source>
</reference>
<evidence type="ECO:0000259" key="1">
    <source>
        <dbReference type="Pfam" id="PF21818"/>
    </source>
</evidence>